<dbReference type="HOGENOM" id="CLU_140959_1_0_9"/>
<evidence type="ECO:0000313" key="2">
    <source>
        <dbReference type="EMBL" id="ACV28879.1"/>
    </source>
</evidence>
<dbReference type="STRING" id="525919.Apre_0851"/>
<accession>C7RHB8</accession>
<feature type="domain" description="Cyanophage baseplate Pam3 plug gp18" evidence="1">
    <location>
        <begin position="1"/>
        <end position="101"/>
    </location>
</feature>
<reference evidence="2 3" key="1">
    <citation type="journal article" date="2009" name="Stand. Genomic Sci.">
        <title>Complete genome sequence of Anaerococcus prevotii type strain (PC1).</title>
        <authorList>
            <person name="Labutti K."/>
            <person name="Pukall R."/>
            <person name="Steenblock K."/>
            <person name="Glavina Del Rio T."/>
            <person name="Tice H."/>
            <person name="Copeland A."/>
            <person name="Cheng J.F."/>
            <person name="Lucas S."/>
            <person name="Chen F."/>
            <person name="Nolan M."/>
            <person name="Bruce D."/>
            <person name="Goodwin L."/>
            <person name="Pitluck S."/>
            <person name="Ivanova N."/>
            <person name="Mavromatis K."/>
            <person name="Ovchinnikova G."/>
            <person name="Pati A."/>
            <person name="Chen A."/>
            <person name="Palaniappan K."/>
            <person name="Land M."/>
            <person name="Hauser L."/>
            <person name="Chang Y.J."/>
            <person name="Jeffries C.D."/>
            <person name="Chain P."/>
            <person name="Saunders E."/>
            <person name="Brettin T."/>
            <person name="Detter J.C."/>
            <person name="Han C."/>
            <person name="Goker M."/>
            <person name="Bristow J."/>
            <person name="Eisen J.A."/>
            <person name="Markowitz V."/>
            <person name="Hugenholtz P."/>
            <person name="Kyrpides N.C."/>
            <person name="Klenk H.P."/>
            <person name="Lapidus A."/>
        </authorList>
    </citation>
    <scope>NUCLEOTIDE SEQUENCE [LARGE SCALE GENOMIC DNA]</scope>
    <source>
        <strain evidence="3">ATCC 9321 / DSM 20548 / JCM 6508 / NCTC 11806 / PC1</strain>
    </source>
</reference>
<dbReference type="RefSeq" id="WP_015777782.1">
    <property type="nucleotide sequence ID" value="NC_013171.1"/>
</dbReference>
<protein>
    <recommendedName>
        <fullName evidence="1">Cyanophage baseplate Pam3 plug gp18 domain-containing protein</fullName>
    </recommendedName>
</protein>
<evidence type="ECO:0000259" key="1">
    <source>
        <dbReference type="Pfam" id="PF22479"/>
    </source>
</evidence>
<name>C7RHB8_ANAPD</name>
<proteinExistence type="predicted"/>
<gene>
    <name evidence="2" type="ordered locus">Apre_0851</name>
</gene>
<dbReference type="InterPro" id="IPR054252">
    <property type="entry name" value="Pam3_gp18"/>
</dbReference>
<dbReference type="Proteomes" id="UP000002294">
    <property type="component" value="Chromosome"/>
</dbReference>
<sequence>MRFINIDKDRIPYEFELEIDKEIFQFEVLYNSYKDYFTINLYKNHKPVVMGEKIVLHQPLFDGLEHLDIPNIIVIPYDTTEGALRIGYDNLSEDVFLYVLD</sequence>
<evidence type="ECO:0000313" key="3">
    <source>
        <dbReference type="Proteomes" id="UP000002294"/>
    </source>
</evidence>
<dbReference type="eggNOG" id="ENOG5032YB6">
    <property type="taxonomic scope" value="Bacteria"/>
</dbReference>
<dbReference type="AlphaFoldDB" id="C7RHB8"/>
<keyword evidence="3" id="KW-1185">Reference proteome</keyword>
<dbReference type="KEGG" id="apr:Apre_0851"/>
<dbReference type="Pfam" id="PF22479">
    <property type="entry name" value="Pam3_gp18"/>
    <property type="match status" value="1"/>
</dbReference>
<dbReference type="EMBL" id="CP001708">
    <property type="protein sequence ID" value="ACV28879.1"/>
    <property type="molecule type" value="Genomic_DNA"/>
</dbReference>
<organism evidence="2 3">
    <name type="scientific">Anaerococcus prevotii (strain ATCC 9321 / DSM 20548 / JCM 6508 / NCTC 11806 / PC1)</name>
    <name type="common">Peptostreptococcus prevotii</name>
    <name type="synonym">Peptococcus prevotii</name>
    <dbReference type="NCBI Taxonomy" id="525919"/>
    <lineage>
        <taxon>Bacteria</taxon>
        <taxon>Bacillati</taxon>
        <taxon>Bacillota</taxon>
        <taxon>Tissierellia</taxon>
        <taxon>Tissierellales</taxon>
        <taxon>Peptoniphilaceae</taxon>
        <taxon>Anaerococcus</taxon>
    </lineage>
</organism>